<keyword evidence="3" id="KW-1185">Reference proteome</keyword>
<dbReference type="Proteomes" id="UP000007755">
    <property type="component" value="Unassembled WGS sequence"/>
</dbReference>
<reference evidence="2" key="1">
    <citation type="submission" date="2011-02" db="EMBL/GenBank/DDBJ databases">
        <title>The genome of the leaf-cutting ant Acromyrmex echinatior suggests key adaptations to social evolution and fungus farming.</title>
        <authorList>
            <person name="Nygaard S."/>
            <person name="Zhang G."/>
        </authorList>
    </citation>
    <scope>NUCLEOTIDE SEQUENCE</scope>
</reference>
<sequence>MESNEIEVFKSGPSMRSDKNAVIDYDEDRCLTAIQNDTSRHRAGAQPRIEEKGWTHGGDKHERPRSKRIKGPRCPIWKTLI</sequence>
<evidence type="ECO:0000313" key="2">
    <source>
        <dbReference type="EMBL" id="EGI62909.1"/>
    </source>
</evidence>
<organism evidence="3">
    <name type="scientific">Acromyrmex echinatior</name>
    <name type="common">Panamanian leafcutter ant</name>
    <name type="synonym">Acromyrmex octospinosus echinatior</name>
    <dbReference type="NCBI Taxonomy" id="103372"/>
    <lineage>
        <taxon>Eukaryota</taxon>
        <taxon>Metazoa</taxon>
        <taxon>Ecdysozoa</taxon>
        <taxon>Arthropoda</taxon>
        <taxon>Hexapoda</taxon>
        <taxon>Insecta</taxon>
        <taxon>Pterygota</taxon>
        <taxon>Neoptera</taxon>
        <taxon>Endopterygota</taxon>
        <taxon>Hymenoptera</taxon>
        <taxon>Apocrita</taxon>
        <taxon>Aculeata</taxon>
        <taxon>Formicoidea</taxon>
        <taxon>Formicidae</taxon>
        <taxon>Myrmicinae</taxon>
        <taxon>Acromyrmex</taxon>
    </lineage>
</organism>
<feature type="compositionally biased region" description="Basic and acidic residues" evidence="1">
    <location>
        <begin position="48"/>
        <end position="62"/>
    </location>
</feature>
<protein>
    <submittedName>
        <fullName evidence="2">Uncharacterized protein</fullName>
    </submittedName>
</protein>
<accession>F4WSB1</accession>
<feature type="region of interest" description="Disordered" evidence="1">
    <location>
        <begin position="37"/>
        <end position="70"/>
    </location>
</feature>
<dbReference type="AlphaFoldDB" id="F4WSB1"/>
<dbReference type="EMBL" id="GL888310">
    <property type="protein sequence ID" value="EGI62909.1"/>
    <property type="molecule type" value="Genomic_DNA"/>
</dbReference>
<dbReference type="InParanoid" id="F4WSB1"/>
<evidence type="ECO:0000256" key="1">
    <source>
        <dbReference type="SAM" id="MobiDB-lite"/>
    </source>
</evidence>
<evidence type="ECO:0000313" key="3">
    <source>
        <dbReference type="Proteomes" id="UP000007755"/>
    </source>
</evidence>
<name>F4WSB1_ACREC</name>
<gene>
    <name evidence="2" type="ORF">G5I_08730</name>
</gene>
<proteinExistence type="predicted"/>